<dbReference type="EMBL" id="JAXCGZ010019271">
    <property type="protein sequence ID" value="KAK7066308.1"/>
    <property type="molecule type" value="Genomic_DNA"/>
</dbReference>
<feature type="non-terminal residue" evidence="2">
    <location>
        <position position="89"/>
    </location>
</feature>
<organism evidence="2 3">
    <name type="scientific">Halocaridina rubra</name>
    <name type="common">Hawaiian red shrimp</name>
    <dbReference type="NCBI Taxonomy" id="373956"/>
    <lineage>
        <taxon>Eukaryota</taxon>
        <taxon>Metazoa</taxon>
        <taxon>Ecdysozoa</taxon>
        <taxon>Arthropoda</taxon>
        <taxon>Crustacea</taxon>
        <taxon>Multicrustacea</taxon>
        <taxon>Malacostraca</taxon>
        <taxon>Eumalacostraca</taxon>
        <taxon>Eucarida</taxon>
        <taxon>Decapoda</taxon>
        <taxon>Pleocyemata</taxon>
        <taxon>Caridea</taxon>
        <taxon>Atyoidea</taxon>
        <taxon>Atyidae</taxon>
        <taxon>Halocaridina</taxon>
    </lineage>
</organism>
<evidence type="ECO:0000256" key="1">
    <source>
        <dbReference type="SAM" id="SignalP"/>
    </source>
</evidence>
<proteinExistence type="predicted"/>
<accession>A0AAN8ZWD9</accession>
<gene>
    <name evidence="2" type="ORF">SK128_005204</name>
</gene>
<comment type="caution">
    <text evidence="2">The sequence shown here is derived from an EMBL/GenBank/DDBJ whole genome shotgun (WGS) entry which is preliminary data.</text>
</comment>
<evidence type="ECO:0008006" key="4">
    <source>
        <dbReference type="Google" id="ProtNLM"/>
    </source>
</evidence>
<keyword evidence="1" id="KW-0732">Signal</keyword>
<reference evidence="2 3" key="1">
    <citation type="submission" date="2023-11" db="EMBL/GenBank/DDBJ databases">
        <title>Halocaridina rubra genome assembly.</title>
        <authorList>
            <person name="Smith C."/>
        </authorList>
    </citation>
    <scope>NUCLEOTIDE SEQUENCE [LARGE SCALE GENOMIC DNA]</scope>
    <source>
        <strain evidence="2">EP-1</strain>
        <tissue evidence="2">Whole</tissue>
    </source>
</reference>
<evidence type="ECO:0000313" key="3">
    <source>
        <dbReference type="Proteomes" id="UP001381693"/>
    </source>
</evidence>
<evidence type="ECO:0000313" key="2">
    <source>
        <dbReference type="EMBL" id="KAK7066308.1"/>
    </source>
</evidence>
<dbReference type="Proteomes" id="UP001381693">
    <property type="component" value="Unassembled WGS sequence"/>
</dbReference>
<dbReference type="AlphaFoldDB" id="A0AAN8ZWD9"/>
<name>A0AAN8ZWD9_HALRR</name>
<keyword evidence="3" id="KW-1185">Reference proteome</keyword>
<feature type="signal peptide" evidence="1">
    <location>
        <begin position="1"/>
        <end position="29"/>
    </location>
</feature>
<protein>
    <recommendedName>
        <fullName evidence="4">GOLD domain-containing protein</fullName>
    </recommendedName>
</protein>
<feature type="chain" id="PRO_5042915101" description="GOLD domain-containing protein" evidence="1">
    <location>
        <begin position="30"/>
        <end position="89"/>
    </location>
</feature>
<sequence length="89" mass="10438">MSSSFFIEKRWCVTYHMAFFMVLIQCTRSNYVENGDFFCNVEVGATDEAQVGFLTPENDEGEFIFCFLNKTSSSTVTLHFHEYYLYHTN</sequence>